<reference evidence="2" key="1">
    <citation type="submission" date="2020-05" db="EMBL/GenBank/DDBJ databases">
        <authorList>
            <person name="Chiriac C."/>
            <person name="Salcher M."/>
            <person name="Ghai R."/>
            <person name="Kavagutti S V."/>
        </authorList>
    </citation>
    <scope>NUCLEOTIDE SEQUENCE</scope>
</reference>
<proteinExistence type="predicted"/>
<feature type="compositionally biased region" description="Basic and acidic residues" evidence="1">
    <location>
        <begin position="257"/>
        <end position="276"/>
    </location>
</feature>
<dbReference type="EMBL" id="CAFAAG010000046">
    <property type="protein sequence ID" value="CAB4792191.1"/>
    <property type="molecule type" value="Genomic_DNA"/>
</dbReference>
<sequence length="535" mass="58134">MPTPENRGPRRPRREEESGRPSRPARPGGAGGRSDRPAAGRGRPSSGRPSDSRGRPSDSRSERPARPGSRPAGRPAYGQSDGPSRGRPSADRGDRPSYSRGDSAGRPPAGRGRPSSGRPSADRGDRGDRPSYGRGDSAGRPPAGRGRPSADRGDRPSYGRGDSAGRPPAGRGRPSADRGDRGDRPSYGRGDSAGRPPAGRGRPSSGRPSADRGDRPSYGRGDSASRGRPPAGRGRPDSGRSFRDDDRPVVPQTAAQRKADEVRYRTGGRKNDRDALPRNTQSNEVWKDEGSTRPARGRGPRREEESAPIRLERDERRASAAAMAHVEATVAGSIIAIVGERASKRLIEKLALALDAFERGRYQDAKKIIIPISRDCPGVELIHEIAGLSMYRMGQWRDAADHLEQARALTSGSTLNHPVLSDCYRALMRYDKVDELWKELKDASPDPTIVAEGRIVAASALADQGDIQAAVRLMQQSKQNPAKVREHHLREWYVLADLYDRSGDVVQARTIFQRIAKNDADFTDVRDRLETLGSR</sequence>
<feature type="region of interest" description="Disordered" evidence="1">
    <location>
        <begin position="1"/>
        <end position="314"/>
    </location>
</feature>
<feature type="compositionally biased region" description="Basic and acidic residues" evidence="1">
    <location>
        <begin position="300"/>
        <end position="314"/>
    </location>
</feature>
<dbReference type="Gene3D" id="1.25.40.10">
    <property type="entry name" value="Tetratricopeptide repeat domain"/>
    <property type="match status" value="1"/>
</dbReference>
<feature type="compositionally biased region" description="Basic and acidic residues" evidence="1">
    <location>
        <begin position="50"/>
        <end position="65"/>
    </location>
</feature>
<feature type="compositionally biased region" description="Low complexity" evidence="1">
    <location>
        <begin position="66"/>
        <end position="78"/>
    </location>
</feature>
<feature type="compositionally biased region" description="Basic and acidic residues" evidence="1">
    <location>
        <begin position="88"/>
        <end position="97"/>
    </location>
</feature>
<evidence type="ECO:0000256" key="1">
    <source>
        <dbReference type="SAM" id="MobiDB-lite"/>
    </source>
</evidence>
<feature type="compositionally biased region" description="Basic and acidic residues" evidence="1">
    <location>
        <begin position="148"/>
        <end position="157"/>
    </location>
</feature>
<evidence type="ECO:0000313" key="2">
    <source>
        <dbReference type="EMBL" id="CAB4792191.1"/>
    </source>
</evidence>
<feature type="compositionally biased region" description="Basic and acidic residues" evidence="1">
    <location>
        <begin position="234"/>
        <end position="248"/>
    </location>
</feature>
<dbReference type="SUPFAM" id="SSF48452">
    <property type="entry name" value="TPR-like"/>
    <property type="match status" value="1"/>
</dbReference>
<dbReference type="AlphaFoldDB" id="A0A6J6X498"/>
<feature type="compositionally biased region" description="Low complexity" evidence="1">
    <location>
        <begin position="224"/>
        <end position="233"/>
    </location>
</feature>
<feature type="compositionally biased region" description="Basic and acidic residues" evidence="1">
    <location>
        <begin position="174"/>
        <end position="186"/>
    </location>
</feature>
<name>A0A6J6X498_9ZZZZ</name>
<protein>
    <submittedName>
        <fullName evidence="2">Unannotated protein</fullName>
    </submittedName>
</protein>
<dbReference type="InterPro" id="IPR011990">
    <property type="entry name" value="TPR-like_helical_dom_sf"/>
</dbReference>
<feature type="compositionally biased region" description="Basic and acidic residues" evidence="1">
    <location>
        <begin position="120"/>
        <end position="131"/>
    </location>
</feature>
<gene>
    <name evidence="2" type="ORF">UFOPK2975_00730</name>
</gene>
<feature type="compositionally biased region" description="Low complexity" evidence="1">
    <location>
        <begin position="39"/>
        <end position="49"/>
    </location>
</feature>
<accession>A0A6J6X498</accession>
<organism evidence="2">
    <name type="scientific">freshwater metagenome</name>
    <dbReference type="NCBI Taxonomy" id="449393"/>
    <lineage>
        <taxon>unclassified sequences</taxon>
        <taxon>metagenomes</taxon>
        <taxon>ecological metagenomes</taxon>
    </lineage>
</organism>